<dbReference type="GO" id="GO:0000155">
    <property type="term" value="F:phosphorelay sensor kinase activity"/>
    <property type="evidence" value="ECO:0007669"/>
    <property type="project" value="InterPro"/>
</dbReference>
<dbReference type="InterPro" id="IPR011006">
    <property type="entry name" value="CheY-like_superfamily"/>
</dbReference>
<dbReference type="CDD" id="cd00082">
    <property type="entry name" value="HisKA"/>
    <property type="match status" value="1"/>
</dbReference>
<dbReference type="PROSITE" id="PS50110">
    <property type="entry name" value="RESPONSE_REGULATORY"/>
    <property type="match status" value="2"/>
</dbReference>
<dbReference type="Pfam" id="PF08448">
    <property type="entry name" value="PAS_4"/>
    <property type="match status" value="2"/>
</dbReference>
<evidence type="ECO:0000259" key="7">
    <source>
        <dbReference type="PROSITE" id="PS50110"/>
    </source>
</evidence>
<evidence type="ECO:0000256" key="3">
    <source>
        <dbReference type="ARBA" id="ARBA00022553"/>
    </source>
</evidence>
<evidence type="ECO:0000313" key="11">
    <source>
        <dbReference type="Proteomes" id="UP000527143"/>
    </source>
</evidence>
<evidence type="ECO:0000259" key="8">
    <source>
        <dbReference type="PROSITE" id="PS50112"/>
    </source>
</evidence>
<keyword evidence="3 4" id="KW-0597">Phosphoprotein</keyword>
<dbReference type="Gene3D" id="1.10.287.130">
    <property type="match status" value="1"/>
</dbReference>
<dbReference type="NCBIfam" id="TIGR00229">
    <property type="entry name" value="sensory_box"/>
    <property type="match status" value="1"/>
</dbReference>
<dbReference type="PROSITE" id="PS50112">
    <property type="entry name" value="PAS"/>
    <property type="match status" value="1"/>
</dbReference>
<dbReference type="SUPFAM" id="SSF52172">
    <property type="entry name" value="CheY-like"/>
    <property type="match status" value="2"/>
</dbReference>
<dbReference type="Gene3D" id="3.40.50.2300">
    <property type="match status" value="2"/>
</dbReference>
<feature type="domain" description="Response regulatory" evidence="7">
    <location>
        <begin position="706"/>
        <end position="817"/>
    </location>
</feature>
<dbReference type="AlphaFoldDB" id="A0A840YR73"/>
<feature type="domain" description="PAC" evidence="9">
    <location>
        <begin position="224"/>
        <end position="278"/>
    </location>
</feature>
<protein>
    <recommendedName>
        <fullName evidence="2">histidine kinase</fullName>
        <ecNumber evidence="2">2.7.13.3</ecNumber>
    </recommendedName>
</protein>
<dbReference type="Pfam" id="PF02518">
    <property type="entry name" value="HATPase_c"/>
    <property type="match status" value="1"/>
</dbReference>
<dbReference type="CDD" id="cd00130">
    <property type="entry name" value="PAS"/>
    <property type="match status" value="1"/>
</dbReference>
<dbReference type="Pfam" id="PF00072">
    <property type="entry name" value="Response_reg"/>
    <property type="match status" value="2"/>
</dbReference>
<dbReference type="PANTHER" id="PTHR43065">
    <property type="entry name" value="SENSOR HISTIDINE KINASE"/>
    <property type="match status" value="1"/>
</dbReference>
<keyword evidence="5" id="KW-0175">Coiled coil</keyword>
<sequence>MLMDLQFTLMAMNDAYCRATGRTREELVGRNMFEAFPSDPRSDSYRLLHGSLNRVAATGVPDHLPLIRYDIPLASGGGFEERYWSATHTPVPNRAGNTAFILQHTVDVTELQRLRALARDSGSANNLIEAGIVQRAEAVQQDNLQLEQERSFLRSLFVQTPGFIAVLSGPDHVFTLANDAYHRVVGRENVVGQSVREALPEVVGQGFIDLLDRVYQKGQPFVGRDVRLLVADAADKMDERFIDLIYQPILDAGGAVTGIFVQGNDVTEQHQTSEQLRRLNETLEARIVTAIEERRQAEVALQQAQKMESIGKLTGGVAHDFNNLLQVVSGNLQLLAKDVAGNARAERRVTNALAGVSRGAKLAAQLLAFGRRQPLEPKVVNIGRFVYGMEDMLRRAIGDAVEVETIVSGGLWNTFADPSQVENALLNLAINARDAMSGDGKLTIEVGNAHLDDNYARTHAEVTPGQYVMLAVTDTGSGMTPEVLAQVFEPFFSTKPEGKGTGLGLSMVYGFVKQSGGHVKIYSEVGQGTTVKLYLPRALQAEEAGEPIDTGPVVGGTETILIAEDDDEVRATAIELLNELGYRVLKARDAAGALAIVESGVPIDLLFTDVVMPGTLKSPELARMTRERHPDIAVLFTSGYTENSIVHAGRLDEGVDLLSKPYTREMLARKVRYVLANQRQRRANVPDQKQALTAMPTPQCALAALSILLVEDDALIRANTAELLQHLGHTVVVAGSAEEATTALQTVPIDILFTDVELPGASGASLAARARELRPSVGVVFATGNDHVPGVEEGAGVVLLAKPYDGAAIADALATAFNRVIA</sequence>
<evidence type="ECO:0000313" key="10">
    <source>
        <dbReference type="EMBL" id="MBB5711293.1"/>
    </source>
</evidence>
<comment type="caution">
    <text evidence="10">The sequence shown here is derived from an EMBL/GenBank/DDBJ whole genome shotgun (WGS) entry which is preliminary data.</text>
</comment>
<name>A0A840YR73_9SPHN</name>
<dbReference type="InterPro" id="IPR036890">
    <property type="entry name" value="HATPase_C_sf"/>
</dbReference>
<dbReference type="InterPro" id="IPR004358">
    <property type="entry name" value="Sig_transdc_His_kin-like_C"/>
</dbReference>
<dbReference type="PRINTS" id="PR00344">
    <property type="entry name" value="BCTRLSENSOR"/>
</dbReference>
<dbReference type="PROSITE" id="PS50113">
    <property type="entry name" value="PAC"/>
    <property type="match status" value="1"/>
</dbReference>
<dbReference type="SUPFAM" id="SSF55785">
    <property type="entry name" value="PYP-like sensor domain (PAS domain)"/>
    <property type="match status" value="2"/>
</dbReference>
<dbReference type="SUPFAM" id="SSF55874">
    <property type="entry name" value="ATPase domain of HSP90 chaperone/DNA topoisomerase II/histidine kinase"/>
    <property type="match status" value="1"/>
</dbReference>
<dbReference type="PANTHER" id="PTHR43065:SF42">
    <property type="entry name" value="TWO-COMPONENT SENSOR PPRA"/>
    <property type="match status" value="1"/>
</dbReference>
<dbReference type="InterPro" id="IPR000700">
    <property type="entry name" value="PAS-assoc_C"/>
</dbReference>
<dbReference type="CDD" id="cd16919">
    <property type="entry name" value="HATPase_CckA-like"/>
    <property type="match status" value="1"/>
</dbReference>
<dbReference type="SMART" id="SM00387">
    <property type="entry name" value="HATPase_c"/>
    <property type="match status" value="1"/>
</dbReference>
<feature type="domain" description="Response regulatory" evidence="7">
    <location>
        <begin position="559"/>
        <end position="675"/>
    </location>
</feature>
<dbReference type="EC" id="2.7.13.3" evidence="2"/>
<dbReference type="EMBL" id="JACIJF010000007">
    <property type="protein sequence ID" value="MBB5711293.1"/>
    <property type="molecule type" value="Genomic_DNA"/>
</dbReference>
<dbReference type="Gene3D" id="3.30.565.10">
    <property type="entry name" value="Histidine kinase-like ATPase, C-terminal domain"/>
    <property type="match status" value="1"/>
</dbReference>
<feature type="domain" description="PAS" evidence="8">
    <location>
        <begin position="1"/>
        <end position="55"/>
    </location>
</feature>
<dbReference type="SUPFAM" id="SSF47384">
    <property type="entry name" value="Homodimeric domain of signal transducing histidine kinase"/>
    <property type="match status" value="1"/>
</dbReference>
<feature type="modified residue" description="4-aspartylphosphate" evidence="4">
    <location>
        <position position="755"/>
    </location>
</feature>
<evidence type="ECO:0000259" key="6">
    <source>
        <dbReference type="PROSITE" id="PS50109"/>
    </source>
</evidence>
<feature type="modified residue" description="4-aspartylphosphate" evidence="4">
    <location>
        <position position="609"/>
    </location>
</feature>
<accession>A0A840YR73</accession>
<dbReference type="Gene3D" id="3.30.450.20">
    <property type="entry name" value="PAS domain"/>
    <property type="match status" value="2"/>
</dbReference>
<evidence type="ECO:0000259" key="9">
    <source>
        <dbReference type="PROSITE" id="PS50113"/>
    </source>
</evidence>
<dbReference type="InterPro" id="IPR000014">
    <property type="entry name" value="PAS"/>
</dbReference>
<feature type="domain" description="Histidine kinase" evidence="6">
    <location>
        <begin position="316"/>
        <end position="539"/>
    </location>
</feature>
<dbReference type="InterPro" id="IPR013656">
    <property type="entry name" value="PAS_4"/>
</dbReference>
<dbReference type="InterPro" id="IPR001789">
    <property type="entry name" value="Sig_transdc_resp-reg_receiver"/>
</dbReference>
<dbReference type="SMART" id="SM00448">
    <property type="entry name" value="REC"/>
    <property type="match status" value="2"/>
</dbReference>
<evidence type="ECO:0000256" key="2">
    <source>
        <dbReference type="ARBA" id="ARBA00012438"/>
    </source>
</evidence>
<comment type="catalytic activity">
    <reaction evidence="1">
        <text>ATP + protein L-histidine = ADP + protein N-phospho-L-histidine.</text>
        <dbReference type="EC" id="2.7.13.3"/>
    </reaction>
</comment>
<keyword evidence="11" id="KW-1185">Reference proteome</keyword>
<dbReference type="Proteomes" id="UP000527143">
    <property type="component" value="Unassembled WGS sequence"/>
</dbReference>
<organism evidence="10 11">
    <name type="scientific">Sphingomonas xinjiangensis</name>
    <dbReference type="NCBI Taxonomy" id="643568"/>
    <lineage>
        <taxon>Bacteria</taxon>
        <taxon>Pseudomonadati</taxon>
        <taxon>Pseudomonadota</taxon>
        <taxon>Alphaproteobacteria</taxon>
        <taxon>Sphingomonadales</taxon>
        <taxon>Sphingomonadaceae</taxon>
        <taxon>Sphingomonas</taxon>
    </lineage>
</organism>
<reference evidence="10 11" key="1">
    <citation type="submission" date="2020-08" db="EMBL/GenBank/DDBJ databases">
        <title>Genomic Encyclopedia of Type Strains, Phase IV (KMG-IV): sequencing the most valuable type-strain genomes for metagenomic binning, comparative biology and taxonomic classification.</title>
        <authorList>
            <person name="Goeker M."/>
        </authorList>
    </citation>
    <scope>NUCLEOTIDE SEQUENCE [LARGE SCALE GENOMIC DNA]</scope>
    <source>
        <strain evidence="10 11">DSM 26736</strain>
    </source>
</reference>
<dbReference type="InterPro" id="IPR035965">
    <property type="entry name" value="PAS-like_dom_sf"/>
</dbReference>
<evidence type="ECO:0000256" key="4">
    <source>
        <dbReference type="PROSITE-ProRule" id="PRU00169"/>
    </source>
</evidence>
<dbReference type="InterPro" id="IPR036097">
    <property type="entry name" value="HisK_dim/P_sf"/>
</dbReference>
<evidence type="ECO:0000256" key="5">
    <source>
        <dbReference type="SAM" id="Coils"/>
    </source>
</evidence>
<dbReference type="CDD" id="cd18161">
    <property type="entry name" value="REC_hyHK_blue-like"/>
    <property type="match status" value="1"/>
</dbReference>
<dbReference type="InterPro" id="IPR003661">
    <property type="entry name" value="HisK_dim/P_dom"/>
</dbReference>
<gene>
    <name evidence="10" type="ORF">FHT02_002537</name>
</gene>
<dbReference type="InterPro" id="IPR005467">
    <property type="entry name" value="His_kinase_dom"/>
</dbReference>
<feature type="coiled-coil region" evidence="5">
    <location>
        <begin position="273"/>
        <end position="307"/>
    </location>
</feature>
<dbReference type="PROSITE" id="PS50109">
    <property type="entry name" value="HIS_KIN"/>
    <property type="match status" value="1"/>
</dbReference>
<evidence type="ECO:0000256" key="1">
    <source>
        <dbReference type="ARBA" id="ARBA00000085"/>
    </source>
</evidence>
<dbReference type="InterPro" id="IPR003594">
    <property type="entry name" value="HATPase_dom"/>
</dbReference>
<proteinExistence type="predicted"/>